<dbReference type="NCBIfam" id="TIGR01409">
    <property type="entry name" value="TAT_signal_seq"/>
    <property type="match status" value="1"/>
</dbReference>
<sequence>MERRSFLKGLSVFGLAAAAGAGGLLVYSNRALGQVPAPSVDLKEGWEKIDEKTGTVFERDFGVIKVKANQHLVQYEDQAIREKIRKGTLGAVDTPIALFFASKINTNINLEQIPLIKNEVISQAKKQAKNSLLDRLKEYGIKEIKKTKSRDLDLEINKKINLSVFKGYYPIEKVKFDLKDKDLNFSGSKLKMTAYLGAWTYNGYILIAGGVHPSQDYEKTYNKEITDLINMTLKLDLGLKPNKTKNEILSQIQSTT</sequence>
<proteinExistence type="predicted"/>
<keyword evidence="2" id="KW-1185">Reference proteome</keyword>
<dbReference type="Proteomes" id="UP000185744">
    <property type="component" value="Unassembled WGS sequence"/>
</dbReference>
<evidence type="ECO:0008006" key="3">
    <source>
        <dbReference type="Google" id="ProtNLM"/>
    </source>
</evidence>
<dbReference type="AlphaFoldDB" id="A0A1Q6DVH1"/>
<gene>
    <name evidence="1" type="ORF">BTN85_0827</name>
</gene>
<protein>
    <recommendedName>
        <fullName evidence="3">Twin-arginine translocation signal domain-containing protein</fullName>
    </recommendedName>
</protein>
<accession>A0A1Q6DVH1</accession>
<dbReference type="InParanoid" id="A0A1Q6DVH1"/>
<reference evidence="1" key="1">
    <citation type="submission" date="2016-12" db="EMBL/GenBank/DDBJ databases">
        <title>Discovery of methanogenic haloarchaea.</title>
        <authorList>
            <person name="Sorokin D.Y."/>
            <person name="Makarova K.S."/>
            <person name="Abbas B."/>
            <person name="Ferrer M."/>
            <person name="Golyshin P.N."/>
        </authorList>
    </citation>
    <scope>NUCLEOTIDE SEQUENCE [LARGE SCALE GENOMIC DNA]</scope>
    <source>
        <strain evidence="1">HMET1</strain>
    </source>
</reference>
<evidence type="ECO:0000313" key="2">
    <source>
        <dbReference type="Proteomes" id="UP000185744"/>
    </source>
</evidence>
<organism evidence="1 2">
    <name type="scientific">Methanohalarchaeum thermophilum</name>
    <dbReference type="NCBI Taxonomy" id="1903181"/>
    <lineage>
        <taxon>Archaea</taxon>
        <taxon>Methanobacteriati</taxon>
        <taxon>Methanobacteriota</taxon>
        <taxon>Methanonatronarchaeia</taxon>
        <taxon>Methanonatronarchaeales</taxon>
        <taxon>Methanonatronarchaeaceae</taxon>
        <taxon>Candidatus Methanohalarchaeum</taxon>
    </lineage>
</organism>
<dbReference type="InterPro" id="IPR045396">
    <property type="entry name" value="DUF6517"/>
</dbReference>
<dbReference type="InterPro" id="IPR019546">
    <property type="entry name" value="TAT_signal_bac_arc"/>
</dbReference>
<dbReference type="Pfam" id="PF20127">
    <property type="entry name" value="DUF6517"/>
    <property type="match status" value="1"/>
</dbReference>
<comment type="caution">
    <text evidence="1">The sequence shown here is derived from an EMBL/GenBank/DDBJ whole genome shotgun (WGS) entry which is preliminary data.</text>
</comment>
<dbReference type="EMBL" id="MSDW01000001">
    <property type="protein sequence ID" value="OKY78337.1"/>
    <property type="molecule type" value="Genomic_DNA"/>
</dbReference>
<evidence type="ECO:0000313" key="1">
    <source>
        <dbReference type="EMBL" id="OKY78337.1"/>
    </source>
</evidence>
<name>A0A1Q6DVH1_METT1</name>